<gene>
    <name evidence="2" type="ORF">FHP08_10675</name>
</gene>
<comment type="caution">
    <text evidence="2">The sequence shown here is derived from an EMBL/GenBank/DDBJ whole genome shotgun (WGS) entry which is preliminary data.</text>
</comment>
<accession>A0A5C8NVM4</accession>
<dbReference type="EMBL" id="VDUY01000004">
    <property type="protein sequence ID" value="TXL65258.1"/>
    <property type="molecule type" value="Genomic_DNA"/>
</dbReference>
<protein>
    <submittedName>
        <fullName evidence="2">Uncharacterized protein</fullName>
    </submittedName>
</protein>
<evidence type="ECO:0000313" key="2">
    <source>
        <dbReference type="EMBL" id="TXL65258.1"/>
    </source>
</evidence>
<organism evidence="2 3">
    <name type="scientific">Zeimonas arvi</name>
    <dbReference type="NCBI Taxonomy" id="2498847"/>
    <lineage>
        <taxon>Bacteria</taxon>
        <taxon>Pseudomonadati</taxon>
        <taxon>Pseudomonadota</taxon>
        <taxon>Betaproteobacteria</taxon>
        <taxon>Burkholderiales</taxon>
        <taxon>Burkholderiaceae</taxon>
        <taxon>Zeimonas</taxon>
    </lineage>
</organism>
<dbReference type="Proteomes" id="UP000321548">
    <property type="component" value="Unassembled WGS sequence"/>
</dbReference>
<dbReference type="RefSeq" id="WP_147704453.1">
    <property type="nucleotide sequence ID" value="NZ_VDUY01000004.1"/>
</dbReference>
<feature type="region of interest" description="Disordered" evidence="1">
    <location>
        <begin position="121"/>
        <end position="142"/>
    </location>
</feature>
<sequence length="244" mass="24259">MQDEALAQMRGGLDLGVLIANFSIERLVRIDGEVVSRSRLVLSEVANLSRGQAPRVELAGNLANLIQIGQNNTVVAQDGVARILDQAGVDSVAPTAPGGRTSAAAGAALGFASRAIPDAAVPPAAPSQGAAPTASGSAGASSSAMGQFGPGLAAGVNAANGELPGRSASAPGAALPVANAAPAVTVSNLPDAAAMMTTIQNSVAAIRIDTETRIQATMSSLAALRASHLASFLQQQQALDALRR</sequence>
<name>A0A5C8NVM4_9BURK</name>
<dbReference type="AlphaFoldDB" id="A0A5C8NVM4"/>
<reference evidence="2 3" key="1">
    <citation type="submission" date="2019-06" db="EMBL/GenBank/DDBJ databases">
        <title>Quisquiliibacterium sp. nov., isolated from a maize field.</title>
        <authorList>
            <person name="Lin S.-Y."/>
            <person name="Tsai C.-F."/>
            <person name="Young C.-C."/>
        </authorList>
    </citation>
    <scope>NUCLEOTIDE SEQUENCE [LARGE SCALE GENOMIC DNA]</scope>
    <source>
        <strain evidence="2 3">CC-CFT501</strain>
    </source>
</reference>
<evidence type="ECO:0000256" key="1">
    <source>
        <dbReference type="SAM" id="MobiDB-lite"/>
    </source>
</evidence>
<keyword evidence="3" id="KW-1185">Reference proteome</keyword>
<evidence type="ECO:0000313" key="3">
    <source>
        <dbReference type="Proteomes" id="UP000321548"/>
    </source>
</evidence>
<proteinExistence type="predicted"/>